<feature type="compositionally biased region" description="Acidic residues" evidence="2">
    <location>
        <begin position="237"/>
        <end position="248"/>
    </location>
</feature>
<dbReference type="Proteomes" id="UP000195557">
    <property type="component" value="Unassembled WGS sequence"/>
</dbReference>
<sequence>MRVGLGRRERVVVRRSDARARSTRRRGRRPAMASRGGISSEPTDDDVKTFHKVCAAASWEGLVENVKASANAGELTSGVLGAGYLVFSESKKRGESEETLAVMQSIIQVMTQALLTVGASPAQRAMDDMMGFDVREERKLVDRLEEAYNDGITSYDMAECLKSFIENLQVQEMSFELELARAREAKWDDQVAKLEKLAEERVEAQKRAMNMLKLMNIAPPDPPAPAQGVAGTSAADVSEDPSPFEDQD</sequence>
<organism evidence="3">
    <name type="scientific">Ostreococcus tauri</name>
    <name type="common">Marine green alga</name>
    <dbReference type="NCBI Taxonomy" id="70448"/>
    <lineage>
        <taxon>Eukaryota</taxon>
        <taxon>Viridiplantae</taxon>
        <taxon>Chlorophyta</taxon>
        <taxon>Mamiellophyceae</taxon>
        <taxon>Mamiellales</taxon>
        <taxon>Bathycoccaceae</taxon>
        <taxon>Ostreococcus</taxon>
    </lineage>
</organism>
<feature type="region of interest" description="Disordered" evidence="2">
    <location>
        <begin position="216"/>
        <end position="248"/>
    </location>
</feature>
<reference evidence="3" key="1">
    <citation type="submission" date="2017-04" db="EMBL/GenBank/DDBJ databases">
        <title>Population genomics of picophytoplankton unveils novel chromosome hypervariability.</title>
        <authorList>
            <consortium name="DOE Joint Genome Institute"/>
            <person name="Blanc-Mathieu R."/>
            <person name="Krasovec M."/>
            <person name="Hebrard M."/>
            <person name="Yau S."/>
            <person name="Desgranges E."/>
            <person name="Martin J."/>
            <person name="Schackwitz W."/>
            <person name="Kuo A."/>
            <person name="Salin G."/>
            <person name="Donnadieu C."/>
            <person name="Desdevises Y."/>
            <person name="Sanchez-Ferandin S."/>
            <person name="Moreau H."/>
            <person name="Rivals E."/>
            <person name="Grigoriev I.V."/>
            <person name="Grimsley N."/>
            <person name="Eyre-Walker A."/>
            <person name="Piganeau G."/>
        </authorList>
    </citation>
    <scope>NUCLEOTIDE SEQUENCE [LARGE SCALE GENOMIC DNA]</scope>
    <source>
        <strain evidence="3">RCC 1115</strain>
    </source>
</reference>
<name>A0A1Y5IEP0_OSTTA</name>
<gene>
    <name evidence="3" type="ORF">BE221DRAFT_190393</name>
</gene>
<evidence type="ECO:0000256" key="2">
    <source>
        <dbReference type="SAM" id="MobiDB-lite"/>
    </source>
</evidence>
<evidence type="ECO:0000256" key="1">
    <source>
        <dbReference type="SAM" id="Coils"/>
    </source>
</evidence>
<evidence type="ECO:0000313" key="3">
    <source>
        <dbReference type="EMBL" id="OUS48040.1"/>
    </source>
</evidence>
<keyword evidence="1" id="KW-0175">Coiled coil</keyword>
<proteinExistence type="predicted"/>
<feature type="coiled-coil region" evidence="1">
    <location>
        <begin position="165"/>
        <end position="214"/>
    </location>
</feature>
<protein>
    <submittedName>
        <fullName evidence="3">Uncharacterized protein</fullName>
    </submittedName>
</protein>
<dbReference type="AlphaFoldDB" id="A0A1Y5IEP0"/>
<dbReference type="EMBL" id="KZ155776">
    <property type="protein sequence ID" value="OUS48040.1"/>
    <property type="molecule type" value="Genomic_DNA"/>
</dbReference>
<feature type="region of interest" description="Disordered" evidence="2">
    <location>
        <begin position="13"/>
        <end position="45"/>
    </location>
</feature>
<accession>A0A1Y5IEP0</accession>